<accession>A0A8J6P6J7</accession>
<dbReference type="GO" id="GO:0030313">
    <property type="term" value="C:cell envelope"/>
    <property type="evidence" value="ECO:0007669"/>
    <property type="project" value="UniProtKB-SubCell"/>
</dbReference>
<organism evidence="5 6">
    <name type="scientific">Candidatus Desulfatibia vada</name>
    <dbReference type="NCBI Taxonomy" id="2841696"/>
    <lineage>
        <taxon>Bacteria</taxon>
        <taxon>Pseudomonadati</taxon>
        <taxon>Thermodesulfobacteriota</taxon>
        <taxon>Desulfobacteria</taxon>
        <taxon>Desulfobacterales</taxon>
        <taxon>Desulfobacterales incertae sedis</taxon>
        <taxon>Candidatus Desulfatibia</taxon>
    </lineage>
</organism>
<dbReference type="CDD" id="cd19105">
    <property type="entry name" value="AKR_unchar"/>
    <property type="match status" value="1"/>
</dbReference>
<dbReference type="InterPro" id="IPR053135">
    <property type="entry name" value="AKR2_Oxidoreductase"/>
</dbReference>
<dbReference type="InterPro" id="IPR006311">
    <property type="entry name" value="TAT_signal"/>
</dbReference>
<sequence>MSSYKNKEAETSRRGFLKKTAALGLGATVCGSVFRQSPEASARMVAPKDPIARRPFGRSGIKVSILSLGGMFDIMNNRLMLAKTLEWGINYWDTAEGYGAGRSEKGIGRWFAGNPDTRKQVFLVTKLSFRRGPDFTPRLEECLQRLHTDYVDLLFVHGIRGIDEMRGDLESWSQAMKKAGKIRLFGFSTHANMEECLEGAAKLPWIDGIMFTYNYRLMHEPRMKAAIDACYKAGIGLTAMKTQGGGPVKSQGETEIKMAGRFMQRGFTDHQAKLMAVWEDKRIAS</sequence>
<proteinExistence type="predicted"/>
<evidence type="ECO:0000256" key="2">
    <source>
        <dbReference type="ARBA" id="ARBA00011771"/>
    </source>
</evidence>
<evidence type="ECO:0000313" key="5">
    <source>
        <dbReference type="EMBL" id="MBC8433617.1"/>
    </source>
</evidence>
<dbReference type="InterPro" id="IPR036812">
    <property type="entry name" value="NAD(P)_OxRdtase_dom_sf"/>
</dbReference>
<dbReference type="EMBL" id="JACNIG010000314">
    <property type="protein sequence ID" value="MBC8433617.1"/>
    <property type="molecule type" value="Genomic_DNA"/>
</dbReference>
<dbReference type="AlphaFoldDB" id="A0A8J6P6J7"/>
<keyword evidence="3" id="KW-0408">Iron</keyword>
<dbReference type="SUPFAM" id="SSF51430">
    <property type="entry name" value="NAD(P)-linked oxidoreductase"/>
    <property type="match status" value="1"/>
</dbReference>
<keyword evidence="3" id="KW-0479">Metal-binding</keyword>
<dbReference type="Pfam" id="PF00248">
    <property type="entry name" value="Aldo_ket_red"/>
    <property type="match status" value="1"/>
</dbReference>
<keyword evidence="3" id="KW-0411">Iron-sulfur</keyword>
<dbReference type="GO" id="GO:0051536">
    <property type="term" value="F:iron-sulfur cluster binding"/>
    <property type="evidence" value="ECO:0007669"/>
    <property type="project" value="UniProtKB-KW"/>
</dbReference>
<dbReference type="Proteomes" id="UP000605201">
    <property type="component" value="Unassembled WGS sequence"/>
</dbReference>
<evidence type="ECO:0000259" key="4">
    <source>
        <dbReference type="Pfam" id="PF00248"/>
    </source>
</evidence>
<evidence type="ECO:0000256" key="3">
    <source>
        <dbReference type="ARBA" id="ARBA00023014"/>
    </source>
</evidence>
<dbReference type="PROSITE" id="PS51318">
    <property type="entry name" value="TAT"/>
    <property type="match status" value="1"/>
</dbReference>
<feature type="non-terminal residue" evidence="5">
    <location>
        <position position="285"/>
    </location>
</feature>
<evidence type="ECO:0000313" key="6">
    <source>
        <dbReference type="Proteomes" id="UP000605201"/>
    </source>
</evidence>
<dbReference type="Gene3D" id="3.20.20.100">
    <property type="entry name" value="NADP-dependent oxidoreductase domain"/>
    <property type="match status" value="1"/>
</dbReference>
<comment type="caution">
    <text evidence="5">The sequence shown here is derived from an EMBL/GenBank/DDBJ whole genome shotgun (WGS) entry which is preliminary data.</text>
</comment>
<comment type="subcellular location">
    <subcellularLocation>
        <location evidence="1">Cell envelope</location>
    </subcellularLocation>
</comment>
<reference evidence="5 6" key="1">
    <citation type="submission" date="2020-08" db="EMBL/GenBank/DDBJ databases">
        <title>Bridging the membrane lipid divide: bacteria of the FCB group superphylum have the potential to synthesize archaeal ether lipids.</title>
        <authorList>
            <person name="Villanueva L."/>
            <person name="Von Meijenfeldt F.A.B."/>
            <person name="Westbye A.B."/>
            <person name="Yadav S."/>
            <person name="Hopmans E.C."/>
            <person name="Dutilh B.E."/>
            <person name="Sinninghe Damste J.S."/>
        </authorList>
    </citation>
    <scope>NUCLEOTIDE SEQUENCE [LARGE SCALE GENOMIC DNA]</scope>
    <source>
        <strain evidence="5">NIOZ-UU17</strain>
    </source>
</reference>
<dbReference type="PANTHER" id="PTHR43312">
    <property type="entry name" value="D-THREO-ALDOSE 1-DEHYDROGENASE"/>
    <property type="match status" value="1"/>
</dbReference>
<dbReference type="InterPro" id="IPR019546">
    <property type="entry name" value="TAT_signal_bac_arc"/>
</dbReference>
<evidence type="ECO:0000256" key="1">
    <source>
        <dbReference type="ARBA" id="ARBA00004196"/>
    </source>
</evidence>
<dbReference type="InterPro" id="IPR023210">
    <property type="entry name" value="NADP_OxRdtase_dom"/>
</dbReference>
<gene>
    <name evidence="5" type="ORF">H8D96_17045</name>
</gene>
<dbReference type="NCBIfam" id="TIGR01409">
    <property type="entry name" value="TAT_signal_seq"/>
    <property type="match status" value="1"/>
</dbReference>
<dbReference type="PANTHER" id="PTHR43312:SF1">
    <property type="entry name" value="NADP-DEPENDENT OXIDOREDUCTASE DOMAIN-CONTAINING PROTEIN"/>
    <property type="match status" value="1"/>
</dbReference>
<feature type="domain" description="NADP-dependent oxidoreductase" evidence="4">
    <location>
        <begin position="80"/>
        <end position="258"/>
    </location>
</feature>
<name>A0A8J6P6J7_9BACT</name>
<protein>
    <submittedName>
        <fullName evidence="5">Aldo/keto reductase</fullName>
    </submittedName>
</protein>
<comment type="subunit">
    <text evidence="2">Heterodimer of a large and a small subunit.</text>
</comment>